<proteinExistence type="predicted"/>
<sequence>MSKKILLGLDIIFAGYGAFWAGLLFITALSDNLTFWFWIGIFSIMALFLYPLIRKLVEVFFERFGIEWKGFESDWKTERVKKRWEY</sequence>
<evidence type="ECO:0000313" key="2">
    <source>
        <dbReference type="EMBL" id="KKM77285.1"/>
    </source>
</evidence>
<evidence type="ECO:0000256" key="1">
    <source>
        <dbReference type="SAM" id="Phobius"/>
    </source>
</evidence>
<dbReference type="EMBL" id="LAZR01008667">
    <property type="protein sequence ID" value="KKM77285.1"/>
    <property type="molecule type" value="Genomic_DNA"/>
</dbReference>
<gene>
    <name evidence="2" type="ORF">LCGC14_1371620</name>
</gene>
<keyword evidence="1" id="KW-0812">Transmembrane</keyword>
<accession>A0A0F9MKI6</accession>
<protein>
    <submittedName>
        <fullName evidence="2">Uncharacterized protein</fullName>
    </submittedName>
</protein>
<reference evidence="2" key="1">
    <citation type="journal article" date="2015" name="Nature">
        <title>Complex archaea that bridge the gap between prokaryotes and eukaryotes.</title>
        <authorList>
            <person name="Spang A."/>
            <person name="Saw J.H."/>
            <person name="Jorgensen S.L."/>
            <person name="Zaremba-Niedzwiedzka K."/>
            <person name="Martijn J."/>
            <person name="Lind A.E."/>
            <person name="van Eijk R."/>
            <person name="Schleper C."/>
            <person name="Guy L."/>
            <person name="Ettema T.J."/>
        </authorList>
    </citation>
    <scope>NUCLEOTIDE SEQUENCE</scope>
</reference>
<feature type="transmembrane region" description="Helical" evidence="1">
    <location>
        <begin position="7"/>
        <end position="29"/>
    </location>
</feature>
<comment type="caution">
    <text evidence="2">The sequence shown here is derived from an EMBL/GenBank/DDBJ whole genome shotgun (WGS) entry which is preliminary data.</text>
</comment>
<name>A0A0F9MKI6_9ZZZZ</name>
<organism evidence="2">
    <name type="scientific">marine sediment metagenome</name>
    <dbReference type="NCBI Taxonomy" id="412755"/>
    <lineage>
        <taxon>unclassified sequences</taxon>
        <taxon>metagenomes</taxon>
        <taxon>ecological metagenomes</taxon>
    </lineage>
</organism>
<feature type="transmembrane region" description="Helical" evidence="1">
    <location>
        <begin position="35"/>
        <end position="53"/>
    </location>
</feature>
<dbReference type="AlphaFoldDB" id="A0A0F9MKI6"/>
<keyword evidence="1" id="KW-0472">Membrane</keyword>
<keyword evidence="1" id="KW-1133">Transmembrane helix</keyword>